<dbReference type="AlphaFoldDB" id="A0AA46SKM9"/>
<dbReference type="GO" id="GO:0004519">
    <property type="term" value="F:endonuclease activity"/>
    <property type="evidence" value="ECO:0007669"/>
    <property type="project" value="UniProtKB-KW"/>
</dbReference>
<dbReference type="InterPro" id="IPR016177">
    <property type="entry name" value="DNA-bd_dom_sf"/>
</dbReference>
<reference evidence="2" key="1">
    <citation type="submission" date="2022-10" db="EMBL/GenBank/DDBJ databases">
        <title>Mechanism of multi-heavy metal repair in Cytobacillus Firmus M7.</title>
        <authorList>
            <person name="Li X."/>
            <person name="Yu C."/>
        </authorList>
    </citation>
    <scope>NUCLEOTIDE SEQUENCE</scope>
    <source>
        <strain evidence="2">M7</strain>
    </source>
</reference>
<dbReference type="Pfam" id="PF13392">
    <property type="entry name" value="HNH_3"/>
    <property type="match status" value="1"/>
</dbReference>
<keyword evidence="2" id="KW-0540">Nuclease</keyword>
<dbReference type="SUPFAM" id="SSF54171">
    <property type="entry name" value="DNA-binding domain"/>
    <property type="match status" value="1"/>
</dbReference>
<dbReference type="SUPFAM" id="SSF54060">
    <property type="entry name" value="His-Me finger endonucleases"/>
    <property type="match status" value="1"/>
</dbReference>
<dbReference type="RefSeq" id="WP_053071401.1">
    <property type="nucleotide sequence ID" value="NZ_CP107027.1"/>
</dbReference>
<proteinExistence type="predicted"/>
<dbReference type="InterPro" id="IPR003615">
    <property type="entry name" value="HNH_nuc"/>
</dbReference>
<evidence type="ECO:0000313" key="3">
    <source>
        <dbReference type="Proteomes" id="UP001163104"/>
    </source>
</evidence>
<keyword evidence="2" id="KW-0378">Hydrolase</keyword>
<dbReference type="Gene3D" id="3.90.75.20">
    <property type="match status" value="1"/>
</dbReference>
<organism evidence="2 3">
    <name type="scientific">Cytobacillus firmus</name>
    <name type="common">Bacillus firmus</name>
    <dbReference type="NCBI Taxonomy" id="1399"/>
    <lineage>
        <taxon>Bacteria</taxon>
        <taxon>Bacillati</taxon>
        <taxon>Bacillota</taxon>
        <taxon>Bacilli</taxon>
        <taxon>Bacillales</taxon>
        <taxon>Bacillaceae</taxon>
        <taxon>Cytobacillus</taxon>
    </lineage>
</organism>
<dbReference type="Proteomes" id="UP001163104">
    <property type="component" value="Chromosome"/>
</dbReference>
<dbReference type="EMBL" id="CP107027">
    <property type="protein sequence ID" value="UYG96665.1"/>
    <property type="molecule type" value="Genomic_DNA"/>
</dbReference>
<evidence type="ECO:0000313" key="2">
    <source>
        <dbReference type="EMBL" id="UYG96665.1"/>
    </source>
</evidence>
<dbReference type="InterPro" id="IPR044925">
    <property type="entry name" value="His-Me_finger_sf"/>
</dbReference>
<feature type="domain" description="HNH nuclease" evidence="1">
    <location>
        <begin position="79"/>
        <end position="108"/>
    </location>
</feature>
<sequence length="173" mass="20126">MKNEYEIRGDVTAIFVFSKRHGNIEALIDTEDLSLMNRFPNLWRVLWDRKKDSCYIAGKIYKNGKSKTLLLHRFIKDAPKGMVVDHINHDTLDNRKMNLRIVPHSVNSLNRKCEAKNNRSSGCLGVSWNTRKKKWCSNVTIKGKYKHLGYFDDLNKAAEVSRIAREEVLSKFN</sequence>
<keyword evidence="2" id="KW-0255">Endonuclease</keyword>
<name>A0AA46SKM9_CYTFI</name>
<evidence type="ECO:0000259" key="1">
    <source>
        <dbReference type="Pfam" id="PF13392"/>
    </source>
</evidence>
<gene>
    <name evidence="2" type="ORF">OD459_06440</name>
</gene>
<accession>A0AA46SKM9</accession>
<protein>
    <submittedName>
        <fullName evidence="2">HNH endonuclease</fullName>
    </submittedName>
</protein>
<dbReference type="GO" id="GO:0003677">
    <property type="term" value="F:DNA binding"/>
    <property type="evidence" value="ECO:0007669"/>
    <property type="project" value="InterPro"/>
</dbReference>